<dbReference type="PANTHER" id="PTHR13847">
    <property type="entry name" value="SARCOSINE DEHYDROGENASE-RELATED"/>
    <property type="match status" value="1"/>
</dbReference>
<gene>
    <name evidence="3" type="ORF">PAPYR_1887</name>
</gene>
<evidence type="ECO:0000256" key="1">
    <source>
        <dbReference type="SAM" id="MobiDB-lite"/>
    </source>
</evidence>
<keyword evidence="4" id="KW-1185">Reference proteome</keyword>
<protein>
    <submittedName>
        <fullName evidence="3">FAD-dependent oxidoreductase</fullName>
    </submittedName>
</protein>
<evidence type="ECO:0000313" key="3">
    <source>
        <dbReference type="EMBL" id="KAJ4461750.1"/>
    </source>
</evidence>
<dbReference type="InterPro" id="IPR006076">
    <property type="entry name" value="FAD-dep_OxRdtase"/>
</dbReference>
<name>A0ABQ8UW21_9EUKA</name>
<feature type="region of interest" description="Disordered" evidence="1">
    <location>
        <begin position="177"/>
        <end position="197"/>
    </location>
</feature>
<dbReference type="SUPFAM" id="SSF51905">
    <property type="entry name" value="FAD/NAD(P)-binding domain"/>
    <property type="match status" value="1"/>
</dbReference>
<dbReference type="Gene3D" id="3.50.50.60">
    <property type="entry name" value="FAD/NAD(P)-binding domain"/>
    <property type="match status" value="1"/>
</dbReference>
<proteinExistence type="predicted"/>
<dbReference type="PANTHER" id="PTHR13847:SF281">
    <property type="entry name" value="FAD DEPENDENT OXIDOREDUCTASE DOMAIN-CONTAINING PROTEIN"/>
    <property type="match status" value="1"/>
</dbReference>
<evidence type="ECO:0000259" key="2">
    <source>
        <dbReference type="Pfam" id="PF01266"/>
    </source>
</evidence>
<comment type="caution">
    <text evidence="3">The sequence shown here is derived from an EMBL/GenBank/DDBJ whole genome shotgun (WGS) entry which is preliminary data.</text>
</comment>
<accession>A0ABQ8UW21</accession>
<reference evidence="3" key="1">
    <citation type="journal article" date="2022" name="bioRxiv">
        <title>Genomics of Preaxostyla Flagellates Illuminates Evolutionary Transitions and the Path Towards Mitochondrial Loss.</title>
        <authorList>
            <person name="Novak L.V.F."/>
            <person name="Treitli S.C."/>
            <person name="Pyrih J."/>
            <person name="Halakuc P."/>
            <person name="Pipaliya S.V."/>
            <person name="Vacek V."/>
            <person name="Brzon O."/>
            <person name="Soukal P."/>
            <person name="Eme L."/>
            <person name="Dacks J.B."/>
            <person name="Karnkowska A."/>
            <person name="Elias M."/>
            <person name="Hampl V."/>
        </authorList>
    </citation>
    <scope>NUCLEOTIDE SEQUENCE</scope>
    <source>
        <strain evidence="3">RCP-MX</strain>
    </source>
</reference>
<dbReference type="Pfam" id="PF01266">
    <property type="entry name" value="DAO"/>
    <property type="match status" value="1"/>
</dbReference>
<dbReference type="Proteomes" id="UP001141327">
    <property type="component" value="Unassembled WGS sequence"/>
</dbReference>
<evidence type="ECO:0000313" key="4">
    <source>
        <dbReference type="Proteomes" id="UP001141327"/>
    </source>
</evidence>
<organism evidence="3 4">
    <name type="scientific">Paratrimastix pyriformis</name>
    <dbReference type="NCBI Taxonomy" id="342808"/>
    <lineage>
        <taxon>Eukaryota</taxon>
        <taxon>Metamonada</taxon>
        <taxon>Preaxostyla</taxon>
        <taxon>Paratrimastigidae</taxon>
        <taxon>Paratrimastix</taxon>
    </lineage>
</organism>
<feature type="domain" description="FAD dependent oxidoreductase" evidence="2">
    <location>
        <begin position="230"/>
        <end position="584"/>
    </location>
</feature>
<dbReference type="Gene3D" id="3.30.9.10">
    <property type="entry name" value="D-Amino Acid Oxidase, subunit A, domain 2"/>
    <property type="match status" value="1"/>
</dbReference>
<sequence>MRVKQTQSQTFEEFDLAGFRDHQWLTSLACRSTKSTKRRASFDGLETSPDCPTGFEKTDAMIDDPTEASFQRGIASVHSSKKDQSKFLVGEPSAARGREVDGFLRAGRVSAGYCRLGAHLRALEMEIQPSSTQSNPLQSKEPALVGPPHLEEAAESGAAGIGREGFQHLVSHGPAQRIAEPSPQAPQKLRESDFPLAESSSGVRSSVWQGWTGFRARQVNPKLSESIECDVCVIGGGIAGLTTAYLCAGDGRRVVLLEDGTIASGESGRTTAHLTNEIDDTYVKMLQWHGLAGARVAAESHGAAIDLIERIAHEEGIACDFQRVPGFLFPKGPAQGELRAEYEAVRAVGLPGVEWVDSVPGHPNLGPAIRFPNQGQVHALKYLAGLAEAAQRRGVRVFERTHAALIAGGDRPTVKTNEGHLVTAGRVVVASNSSVASRFALHLKYEPSRSFVVGMRLPAGAFEPTLLWDTAEPYHYVRMQRGEGAGPDVLIVGGEDVRCGTHCTQADGDARFARLVQWTRERFPQVMDVVFQWTGHVLETIDGLAYIGPAPRELRGMEHVFVIMGDSGMGMTHGTLGARLVADLLLGRPNPWAETYSPSRKRTSLTHLVQSAVADQAEYAKYLTGDHFKREEELGPGQGGIVMRDVRRHCCYRDRDEAGCTSSAGPGTVPSTVRPSICGRKAPRDLLLCRVPLRPPREVVNAPANCNLEPRATTRQ</sequence>
<dbReference type="EMBL" id="JAPMOS010000006">
    <property type="protein sequence ID" value="KAJ4461750.1"/>
    <property type="molecule type" value="Genomic_DNA"/>
</dbReference>
<dbReference type="InterPro" id="IPR036188">
    <property type="entry name" value="FAD/NAD-bd_sf"/>
</dbReference>